<dbReference type="AlphaFoldDB" id="A0A5B9PAY4"/>
<keyword evidence="3" id="KW-1185">Reference proteome</keyword>
<feature type="transmembrane region" description="Helical" evidence="1">
    <location>
        <begin position="388"/>
        <end position="415"/>
    </location>
</feature>
<feature type="transmembrane region" description="Helical" evidence="1">
    <location>
        <begin position="233"/>
        <end position="256"/>
    </location>
</feature>
<feature type="transmembrane region" description="Helical" evidence="1">
    <location>
        <begin position="277"/>
        <end position="298"/>
    </location>
</feature>
<dbReference type="PANTHER" id="PTHR43044:SF1">
    <property type="entry name" value="QUINOL:CYTOCHROME C OXIDOREDUCTASE QUINONE-BINDING SUBUNIT 2"/>
    <property type="match status" value="1"/>
</dbReference>
<feature type="transmembrane region" description="Helical" evidence="1">
    <location>
        <begin position="161"/>
        <end position="180"/>
    </location>
</feature>
<feature type="transmembrane region" description="Helical" evidence="1">
    <location>
        <begin position="318"/>
        <end position="336"/>
    </location>
</feature>
<dbReference type="PANTHER" id="PTHR43044">
    <property type="match status" value="1"/>
</dbReference>
<protein>
    <recommendedName>
        <fullName evidence="4">Quinol:cytochrome C oxidoreductase</fullName>
    </recommendedName>
</protein>
<dbReference type="STRING" id="980251.GCA_001642875_03641"/>
<dbReference type="RefSeq" id="WP_075085669.1">
    <property type="nucleotide sequence ID" value="NZ_CP042912.1"/>
</dbReference>
<proteinExistence type="predicted"/>
<feature type="transmembrane region" description="Helical" evidence="1">
    <location>
        <begin position="91"/>
        <end position="112"/>
    </location>
</feature>
<reference evidence="2 3" key="1">
    <citation type="submission" date="2019-08" db="EMBL/GenBank/DDBJ databases">
        <title>Deep-cultivation of Planctomycetes and their phenomic and genomic characterization uncovers novel biology.</title>
        <authorList>
            <person name="Wiegand S."/>
            <person name="Jogler M."/>
            <person name="Boedeker C."/>
            <person name="Pinto D."/>
            <person name="Vollmers J."/>
            <person name="Rivas-Marin E."/>
            <person name="Kohn T."/>
            <person name="Peeters S.H."/>
            <person name="Heuer A."/>
            <person name="Rast P."/>
            <person name="Oberbeckmann S."/>
            <person name="Bunk B."/>
            <person name="Jeske O."/>
            <person name="Meyerdierks A."/>
            <person name="Storesund J.E."/>
            <person name="Kallscheuer N."/>
            <person name="Luecker S."/>
            <person name="Lage O.M."/>
            <person name="Pohl T."/>
            <person name="Merkel B.J."/>
            <person name="Hornburger P."/>
            <person name="Mueller R.-W."/>
            <person name="Bruemmer F."/>
            <person name="Labrenz M."/>
            <person name="Spormann A.M."/>
            <person name="Op den Camp H."/>
            <person name="Overmann J."/>
            <person name="Amann R."/>
            <person name="Jetten M.S.M."/>
            <person name="Mascher T."/>
            <person name="Medema M.H."/>
            <person name="Devos D.P."/>
            <person name="Kaster A.-K."/>
            <person name="Ovreas L."/>
            <person name="Rohde M."/>
            <person name="Galperin M.Y."/>
            <person name="Jogler C."/>
        </authorList>
    </citation>
    <scope>NUCLEOTIDE SEQUENCE [LARGE SCALE GENOMIC DNA]</scope>
    <source>
        <strain evidence="2 3">FC18</strain>
    </source>
</reference>
<evidence type="ECO:0008006" key="4">
    <source>
        <dbReference type="Google" id="ProtNLM"/>
    </source>
</evidence>
<feature type="transmembrane region" description="Helical" evidence="1">
    <location>
        <begin position="21"/>
        <end position="44"/>
    </location>
</feature>
<accession>A0A5B9PAY4</accession>
<organism evidence="2 3">
    <name type="scientific">Mariniblastus fucicola</name>
    <dbReference type="NCBI Taxonomy" id="980251"/>
    <lineage>
        <taxon>Bacteria</taxon>
        <taxon>Pseudomonadati</taxon>
        <taxon>Planctomycetota</taxon>
        <taxon>Planctomycetia</taxon>
        <taxon>Pirellulales</taxon>
        <taxon>Pirellulaceae</taxon>
        <taxon>Mariniblastus</taxon>
    </lineage>
</organism>
<dbReference type="Proteomes" id="UP000322214">
    <property type="component" value="Chromosome"/>
</dbReference>
<feature type="transmembrane region" description="Helical" evidence="1">
    <location>
        <begin position="50"/>
        <end position="71"/>
    </location>
</feature>
<dbReference type="KEGG" id="mff:MFFC18_01200"/>
<feature type="transmembrane region" description="Helical" evidence="1">
    <location>
        <begin position="201"/>
        <end position="221"/>
    </location>
</feature>
<dbReference type="OrthoDB" id="140980at2"/>
<evidence type="ECO:0000313" key="3">
    <source>
        <dbReference type="Proteomes" id="UP000322214"/>
    </source>
</evidence>
<keyword evidence="1" id="KW-1133">Transmembrane helix</keyword>
<evidence type="ECO:0000256" key="1">
    <source>
        <dbReference type="SAM" id="Phobius"/>
    </source>
</evidence>
<name>A0A5B9PAY4_9BACT</name>
<dbReference type="EMBL" id="CP042912">
    <property type="protein sequence ID" value="QEG20273.1"/>
    <property type="molecule type" value="Genomic_DNA"/>
</dbReference>
<keyword evidence="1" id="KW-0472">Membrane</keyword>
<sequence>MHETRPAKITSPIVDLGGAHLKLMPIALIVGAIGVGLTYALYAFDLQRFSHIYLVNFAFVLTMCIGCLFFVTISHLTRAGWNVTVRRIAELYAQCLPVLFILFLPILIPLLFSNDGLYVWNQAGWSIDGASTTVIAELNEADAKLPPLEELKKAYLNKTFFAIRWVVYFCIWGGMATFFLRTSLKQDQTGDKKLTSRMQAFSAPAMIAFAASVVFSSMDLLMSLEPLWFSTMFPVYFFAGSVLSALALITLTCLYLQRTGRITDEVTVEHYHDMGKLMFGFVVFWGYIAFSQFLLIWYANIPEETFWYEYRMSLTDGWGVLSIILLVGHLFIPFLFMMGRTMRRNKNLLLIAVIYLLVMHWIDLYWLVMPQYDRAYAHAIEPDGMIQFGVRTLLCDAACTVGVLGLFAGIFFLIVGDKPLVTLQDPRLGEALNHEVH</sequence>
<feature type="transmembrane region" description="Helical" evidence="1">
    <location>
        <begin position="348"/>
        <end position="368"/>
    </location>
</feature>
<keyword evidence="1" id="KW-0812">Transmembrane</keyword>
<evidence type="ECO:0000313" key="2">
    <source>
        <dbReference type="EMBL" id="QEG20273.1"/>
    </source>
</evidence>
<gene>
    <name evidence="2" type="ORF">MFFC18_01200</name>
</gene>